<dbReference type="AlphaFoldDB" id="A0AAQ3QQ47"/>
<dbReference type="PANTHER" id="PTHR32370">
    <property type="entry name" value="OS12G0117600 PROTEIN"/>
    <property type="match status" value="1"/>
</dbReference>
<proteinExistence type="inferred from homology"/>
<feature type="domain" description="NPH3" evidence="3">
    <location>
        <begin position="1"/>
        <end position="137"/>
    </location>
</feature>
<keyword evidence="5" id="KW-1185">Reference proteome</keyword>
<dbReference type="Pfam" id="PF03000">
    <property type="entry name" value="NPH3"/>
    <property type="match status" value="1"/>
</dbReference>
<evidence type="ECO:0000259" key="3">
    <source>
        <dbReference type="PROSITE" id="PS51649"/>
    </source>
</evidence>
<comment type="similarity">
    <text evidence="2">Belongs to the NPH3 family.</text>
</comment>
<dbReference type="InterPro" id="IPR027356">
    <property type="entry name" value="NPH3_dom"/>
</dbReference>
<sequence>MKYHCQHSTELCENGNIIVSVQLNYAAWELDGIIACKEASESEQRELLETVITNLPLQKTSVAVVASSTTTTTTKFLFGLLRTVHILRASEAARAAFECKVTSQLELATLDDLLIPSISYLAETLYDMDCVERILSH</sequence>
<evidence type="ECO:0000256" key="1">
    <source>
        <dbReference type="ARBA" id="ARBA00022786"/>
    </source>
</evidence>
<keyword evidence="1" id="KW-0833">Ubl conjugation pathway</keyword>
<evidence type="ECO:0000313" key="5">
    <source>
        <dbReference type="Proteomes" id="UP001327560"/>
    </source>
</evidence>
<dbReference type="EMBL" id="CP136897">
    <property type="protein sequence ID" value="WOL17296.1"/>
    <property type="molecule type" value="Genomic_DNA"/>
</dbReference>
<name>A0AAQ3QQ47_9LILI</name>
<evidence type="ECO:0000313" key="4">
    <source>
        <dbReference type="EMBL" id="WOL17296.1"/>
    </source>
</evidence>
<dbReference type="PROSITE" id="PS51649">
    <property type="entry name" value="NPH3"/>
    <property type="match status" value="1"/>
</dbReference>
<protein>
    <recommendedName>
        <fullName evidence="3">NPH3 domain-containing protein</fullName>
    </recommendedName>
</protein>
<dbReference type="InterPro" id="IPR043454">
    <property type="entry name" value="NPH3/RPT2-like"/>
</dbReference>
<gene>
    <name evidence="4" type="ORF">Cni_G26087</name>
</gene>
<accession>A0AAQ3QQ47</accession>
<organism evidence="4 5">
    <name type="scientific">Canna indica</name>
    <name type="common">Indian-shot</name>
    <dbReference type="NCBI Taxonomy" id="4628"/>
    <lineage>
        <taxon>Eukaryota</taxon>
        <taxon>Viridiplantae</taxon>
        <taxon>Streptophyta</taxon>
        <taxon>Embryophyta</taxon>
        <taxon>Tracheophyta</taxon>
        <taxon>Spermatophyta</taxon>
        <taxon>Magnoliopsida</taxon>
        <taxon>Liliopsida</taxon>
        <taxon>Zingiberales</taxon>
        <taxon>Cannaceae</taxon>
        <taxon>Canna</taxon>
    </lineage>
</organism>
<dbReference type="Proteomes" id="UP001327560">
    <property type="component" value="Chromosome 8"/>
</dbReference>
<reference evidence="4 5" key="1">
    <citation type="submission" date="2023-10" db="EMBL/GenBank/DDBJ databases">
        <title>Chromosome-scale genome assembly provides insights into flower coloration mechanisms of Canna indica.</title>
        <authorList>
            <person name="Li C."/>
        </authorList>
    </citation>
    <scope>NUCLEOTIDE SEQUENCE [LARGE SCALE GENOMIC DNA]</scope>
    <source>
        <tissue evidence="4">Flower</tissue>
    </source>
</reference>
<evidence type="ECO:0000256" key="2">
    <source>
        <dbReference type="PROSITE-ProRule" id="PRU00982"/>
    </source>
</evidence>